<protein>
    <recommendedName>
        <fullName evidence="6">Methylamine utilisation protein MauE domain-containing protein</fullName>
    </recommendedName>
</protein>
<keyword evidence="8" id="KW-1185">Reference proteome</keyword>
<feature type="transmembrane region" description="Helical" evidence="5">
    <location>
        <begin position="71"/>
        <end position="92"/>
    </location>
</feature>
<feature type="domain" description="Methylamine utilisation protein MauE" evidence="6">
    <location>
        <begin position="2"/>
        <end position="129"/>
    </location>
</feature>
<evidence type="ECO:0000256" key="5">
    <source>
        <dbReference type="SAM" id="Phobius"/>
    </source>
</evidence>
<evidence type="ECO:0000259" key="6">
    <source>
        <dbReference type="Pfam" id="PF07291"/>
    </source>
</evidence>
<reference evidence="7 8" key="1">
    <citation type="submission" date="2021-07" db="EMBL/GenBank/DDBJ databases">
        <title>Actinomadura sp. PM05-2 isolated from lichen.</title>
        <authorList>
            <person name="Somphong A."/>
            <person name="Phongsopitanun W."/>
            <person name="Tanasupawat S."/>
            <person name="Peongsungnone V."/>
        </authorList>
    </citation>
    <scope>NUCLEOTIDE SEQUENCE [LARGE SCALE GENOMIC DNA]</scope>
    <source>
        <strain evidence="7 8">PM05-2</strain>
    </source>
</reference>
<evidence type="ECO:0000313" key="8">
    <source>
        <dbReference type="Proteomes" id="UP000774570"/>
    </source>
</evidence>
<evidence type="ECO:0000256" key="2">
    <source>
        <dbReference type="ARBA" id="ARBA00022692"/>
    </source>
</evidence>
<accession>A0ABS7G3J5</accession>
<evidence type="ECO:0000313" key="7">
    <source>
        <dbReference type="EMBL" id="MBW8486233.1"/>
    </source>
</evidence>
<sequence length="168" mass="16425">MEYARIGCACLIAAVFAASALAKLRDPGGFRRSVRALAPVPAAWTGPLAAAVVAAELAAAVLAAVPATAGWGFALAGVLLASFTAAIAAALRRGRRPHCRCFGASGAPIGPRHLVRNAALLAVAAVGAAGPAGAPQAAGLAVAAVAGFAGALLFVAFDDVVDLFARSS</sequence>
<gene>
    <name evidence="7" type="ORF">K1Y72_27950</name>
</gene>
<dbReference type="RefSeq" id="WP_220169473.1">
    <property type="nucleotide sequence ID" value="NZ_JAIBOA010000022.1"/>
</dbReference>
<keyword evidence="2 5" id="KW-0812">Transmembrane</keyword>
<dbReference type="Pfam" id="PF07291">
    <property type="entry name" value="MauE"/>
    <property type="match status" value="1"/>
</dbReference>
<dbReference type="Proteomes" id="UP000774570">
    <property type="component" value="Unassembled WGS sequence"/>
</dbReference>
<keyword evidence="4 5" id="KW-0472">Membrane</keyword>
<comment type="subcellular location">
    <subcellularLocation>
        <location evidence="1">Membrane</location>
        <topology evidence="1">Multi-pass membrane protein</topology>
    </subcellularLocation>
</comment>
<evidence type="ECO:0000256" key="1">
    <source>
        <dbReference type="ARBA" id="ARBA00004141"/>
    </source>
</evidence>
<name>A0ABS7G3J5_9ACTN</name>
<dbReference type="EMBL" id="JAIBOA010000022">
    <property type="protein sequence ID" value="MBW8486233.1"/>
    <property type="molecule type" value="Genomic_DNA"/>
</dbReference>
<feature type="transmembrane region" description="Helical" evidence="5">
    <location>
        <begin position="113"/>
        <end position="132"/>
    </location>
</feature>
<comment type="caution">
    <text evidence="7">The sequence shown here is derived from an EMBL/GenBank/DDBJ whole genome shotgun (WGS) entry which is preliminary data.</text>
</comment>
<evidence type="ECO:0000256" key="3">
    <source>
        <dbReference type="ARBA" id="ARBA00022989"/>
    </source>
</evidence>
<feature type="transmembrane region" description="Helical" evidence="5">
    <location>
        <begin position="138"/>
        <end position="157"/>
    </location>
</feature>
<organism evidence="7 8">
    <name type="scientific">Actinomadura parmotrematis</name>
    <dbReference type="NCBI Taxonomy" id="2864039"/>
    <lineage>
        <taxon>Bacteria</taxon>
        <taxon>Bacillati</taxon>
        <taxon>Actinomycetota</taxon>
        <taxon>Actinomycetes</taxon>
        <taxon>Streptosporangiales</taxon>
        <taxon>Thermomonosporaceae</taxon>
        <taxon>Actinomadura</taxon>
    </lineage>
</organism>
<dbReference type="InterPro" id="IPR009908">
    <property type="entry name" value="Methylamine_util_MauE"/>
</dbReference>
<proteinExistence type="predicted"/>
<keyword evidence="3 5" id="KW-1133">Transmembrane helix</keyword>
<evidence type="ECO:0000256" key="4">
    <source>
        <dbReference type="ARBA" id="ARBA00023136"/>
    </source>
</evidence>